<keyword evidence="1" id="KW-1133">Transmembrane helix</keyword>
<name>A0A9P6B7C1_9AGAM</name>
<comment type="caution">
    <text evidence="2">The sequence shown here is derived from an EMBL/GenBank/DDBJ whole genome shotgun (WGS) entry which is preliminary data.</text>
</comment>
<feature type="transmembrane region" description="Helical" evidence="1">
    <location>
        <begin position="74"/>
        <end position="98"/>
    </location>
</feature>
<keyword evidence="3" id="KW-1185">Reference proteome</keyword>
<dbReference type="Proteomes" id="UP000886523">
    <property type="component" value="Unassembled WGS sequence"/>
</dbReference>
<dbReference type="EMBL" id="MU128930">
    <property type="protein sequence ID" value="KAF9517606.1"/>
    <property type="molecule type" value="Genomic_DNA"/>
</dbReference>
<dbReference type="AlphaFoldDB" id="A0A9P6B7C1"/>
<evidence type="ECO:0000256" key="1">
    <source>
        <dbReference type="SAM" id="Phobius"/>
    </source>
</evidence>
<evidence type="ECO:0000313" key="3">
    <source>
        <dbReference type="Proteomes" id="UP000886523"/>
    </source>
</evidence>
<reference evidence="2" key="1">
    <citation type="journal article" date="2020" name="Nat. Commun.">
        <title>Large-scale genome sequencing of mycorrhizal fungi provides insights into the early evolution of symbiotic traits.</title>
        <authorList>
            <person name="Miyauchi S."/>
            <person name="Kiss E."/>
            <person name="Kuo A."/>
            <person name="Drula E."/>
            <person name="Kohler A."/>
            <person name="Sanchez-Garcia M."/>
            <person name="Morin E."/>
            <person name="Andreopoulos B."/>
            <person name="Barry K.W."/>
            <person name="Bonito G."/>
            <person name="Buee M."/>
            <person name="Carver A."/>
            <person name="Chen C."/>
            <person name="Cichocki N."/>
            <person name="Clum A."/>
            <person name="Culley D."/>
            <person name="Crous P.W."/>
            <person name="Fauchery L."/>
            <person name="Girlanda M."/>
            <person name="Hayes R.D."/>
            <person name="Keri Z."/>
            <person name="LaButti K."/>
            <person name="Lipzen A."/>
            <person name="Lombard V."/>
            <person name="Magnuson J."/>
            <person name="Maillard F."/>
            <person name="Murat C."/>
            <person name="Nolan M."/>
            <person name="Ohm R.A."/>
            <person name="Pangilinan J."/>
            <person name="Pereira M.F."/>
            <person name="Perotto S."/>
            <person name="Peter M."/>
            <person name="Pfister S."/>
            <person name="Riley R."/>
            <person name="Sitrit Y."/>
            <person name="Stielow J.B."/>
            <person name="Szollosi G."/>
            <person name="Zifcakova L."/>
            <person name="Stursova M."/>
            <person name="Spatafora J.W."/>
            <person name="Tedersoo L."/>
            <person name="Vaario L.M."/>
            <person name="Yamada A."/>
            <person name="Yan M."/>
            <person name="Wang P."/>
            <person name="Xu J."/>
            <person name="Bruns T."/>
            <person name="Baldrian P."/>
            <person name="Vilgalys R."/>
            <person name="Dunand C."/>
            <person name="Henrissat B."/>
            <person name="Grigoriev I.V."/>
            <person name="Hibbett D."/>
            <person name="Nagy L.G."/>
            <person name="Martin F.M."/>
        </authorList>
    </citation>
    <scope>NUCLEOTIDE SEQUENCE</scope>
    <source>
        <strain evidence="2">UP504</strain>
    </source>
</reference>
<keyword evidence="1" id="KW-0472">Membrane</keyword>
<sequence>MHAPDPQNPSFLPYVLPCETYGTNVNKKNCLCYEIPPPIGILEVRFPQPHSQLSTILYSSQERLWVFQFVHPLIPIPILFFYIHAIICILSMYVTYLLEVRGQTGPRRRRARGRPTLLS</sequence>
<gene>
    <name evidence="2" type="ORF">BS47DRAFT_466072</name>
</gene>
<proteinExistence type="predicted"/>
<keyword evidence="1" id="KW-0812">Transmembrane</keyword>
<accession>A0A9P6B7C1</accession>
<protein>
    <submittedName>
        <fullName evidence="2">Uncharacterized protein</fullName>
    </submittedName>
</protein>
<organism evidence="2 3">
    <name type="scientific">Hydnum rufescens UP504</name>
    <dbReference type="NCBI Taxonomy" id="1448309"/>
    <lineage>
        <taxon>Eukaryota</taxon>
        <taxon>Fungi</taxon>
        <taxon>Dikarya</taxon>
        <taxon>Basidiomycota</taxon>
        <taxon>Agaricomycotina</taxon>
        <taxon>Agaricomycetes</taxon>
        <taxon>Cantharellales</taxon>
        <taxon>Hydnaceae</taxon>
        <taxon>Hydnum</taxon>
    </lineage>
</organism>
<evidence type="ECO:0000313" key="2">
    <source>
        <dbReference type="EMBL" id="KAF9517606.1"/>
    </source>
</evidence>